<evidence type="ECO:0000313" key="6">
    <source>
        <dbReference type="Proteomes" id="UP001201980"/>
    </source>
</evidence>
<dbReference type="EMBL" id="JAKWBI020000457">
    <property type="protein sequence ID" value="KAJ2894776.1"/>
    <property type="molecule type" value="Genomic_DNA"/>
</dbReference>
<sequence length="355" mass="39251">MAPSSKSTPAMMRIAIAGGGGLAWALAEAISETPHALVVLTRSAEIRASFDEFGCDVMEVDYNSQSSLRYALRGADLVLSTVKGQPQLNLIRAAKHEMISRFVPAEWEGALSHRSGTEDARDPGSQDALSALRDASRSSRHPMNYTVFSCGLFYEWFAPGGLSVYQVASEDTYCNFQGALFIEGESMAATITENNAEGRTVRVSMTSISDVGRFVAAALDLGIASWEKEYKMRGTQMSVRDIVATFGRVRNGMLQHPINTLCIPLNHKADTTLHKIATTDIRYIRYQDLSRFVNSSIQSQDYGMYFLYRRLKNAADGRWHFGSSNLTTALTNNHLMTFEPIAFDAFLESSWGPYS</sequence>
<dbReference type="GO" id="GO:0016491">
    <property type="term" value="F:oxidoreductase activity"/>
    <property type="evidence" value="ECO:0007669"/>
    <property type="project" value="UniProtKB-KW"/>
</dbReference>
<proteinExistence type="predicted"/>
<keyword evidence="6" id="KW-1185">Reference proteome</keyword>
<dbReference type="Pfam" id="PF05368">
    <property type="entry name" value="NmrA"/>
    <property type="match status" value="1"/>
</dbReference>
<dbReference type="Gene3D" id="3.40.50.720">
    <property type="entry name" value="NAD(P)-binding Rossmann-like Domain"/>
    <property type="match status" value="1"/>
</dbReference>
<evidence type="ECO:0000259" key="4">
    <source>
        <dbReference type="Pfam" id="PF05368"/>
    </source>
</evidence>
<accession>A0AAD5WP84</accession>
<dbReference type="SUPFAM" id="SSF51735">
    <property type="entry name" value="NAD(P)-binding Rossmann-fold domains"/>
    <property type="match status" value="1"/>
</dbReference>
<dbReference type="AlphaFoldDB" id="A0AAD5WP84"/>
<dbReference type="Proteomes" id="UP001201980">
    <property type="component" value="Unassembled WGS sequence"/>
</dbReference>
<organism evidence="5 6">
    <name type="scientific">Zalerion maritima</name>
    <dbReference type="NCBI Taxonomy" id="339359"/>
    <lineage>
        <taxon>Eukaryota</taxon>
        <taxon>Fungi</taxon>
        <taxon>Dikarya</taxon>
        <taxon>Ascomycota</taxon>
        <taxon>Pezizomycotina</taxon>
        <taxon>Sordariomycetes</taxon>
        <taxon>Lulworthiomycetidae</taxon>
        <taxon>Lulworthiales</taxon>
        <taxon>Lulworthiaceae</taxon>
        <taxon>Zalerion</taxon>
    </lineage>
</organism>
<feature type="domain" description="NmrA-like" evidence="4">
    <location>
        <begin position="14"/>
        <end position="251"/>
    </location>
</feature>
<feature type="compositionally biased region" description="Basic and acidic residues" evidence="3">
    <location>
        <begin position="115"/>
        <end position="124"/>
    </location>
</feature>
<dbReference type="InterPro" id="IPR036291">
    <property type="entry name" value="NAD(P)-bd_dom_sf"/>
</dbReference>
<evidence type="ECO:0000256" key="2">
    <source>
        <dbReference type="ARBA" id="ARBA00023002"/>
    </source>
</evidence>
<name>A0AAD5WP84_9PEZI</name>
<reference evidence="5" key="1">
    <citation type="submission" date="2022-07" db="EMBL/GenBank/DDBJ databases">
        <title>Draft genome sequence of Zalerion maritima ATCC 34329, a (micro)plastics degrading marine fungus.</title>
        <authorList>
            <person name="Paco A."/>
            <person name="Goncalves M.F.M."/>
            <person name="Rocha-Santos T.A.P."/>
            <person name="Alves A."/>
        </authorList>
    </citation>
    <scope>NUCLEOTIDE SEQUENCE</scope>
    <source>
        <strain evidence="5">ATCC 34329</strain>
    </source>
</reference>
<feature type="region of interest" description="Disordered" evidence="3">
    <location>
        <begin position="113"/>
        <end position="134"/>
    </location>
</feature>
<comment type="caution">
    <text evidence="5">The sequence shown here is derived from an EMBL/GenBank/DDBJ whole genome shotgun (WGS) entry which is preliminary data.</text>
</comment>
<gene>
    <name evidence="5" type="ORF">MKZ38_007236</name>
</gene>
<keyword evidence="1" id="KW-0521">NADP</keyword>
<protein>
    <submittedName>
        <fullName evidence="5">Isoflavone reductase family protein</fullName>
    </submittedName>
</protein>
<keyword evidence="2" id="KW-0560">Oxidoreductase</keyword>
<evidence type="ECO:0000256" key="1">
    <source>
        <dbReference type="ARBA" id="ARBA00022857"/>
    </source>
</evidence>
<dbReference type="PANTHER" id="PTHR47706">
    <property type="entry name" value="NMRA-LIKE FAMILY PROTEIN"/>
    <property type="match status" value="1"/>
</dbReference>
<evidence type="ECO:0000256" key="3">
    <source>
        <dbReference type="SAM" id="MobiDB-lite"/>
    </source>
</evidence>
<evidence type="ECO:0000313" key="5">
    <source>
        <dbReference type="EMBL" id="KAJ2894776.1"/>
    </source>
</evidence>
<dbReference type="InterPro" id="IPR008030">
    <property type="entry name" value="NmrA-like"/>
</dbReference>
<dbReference type="InterPro" id="IPR051609">
    <property type="entry name" value="NmrA/Isoflavone_reductase-like"/>
</dbReference>
<dbReference type="PANTHER" id="PTHR47706:SF5">
    <property type="entry name" value="ISOFLAVONE REDUCTASE"/>
    <property type="match status" value="1"/>
</dbReference>